<dbReference type="AlphaFoldDB" id="H8FNL0"/>
<keyword evidence="2" id="KW-1185">Reference proteome</keyword>
<sequence length="51" mass="5674">MAKPWGDMDLALDPRAFLGGQGGVRRAKWREFKTAETERKNGKLVSVLADV</sequence>
<proteinExistence type="predicted"/>
<protein>
    <submittedName>
        <fullName evidence="1">Uncharacterized protein</fullName>
    </submittedName>
</protein>
<dbReference type="EMBL" id="CAHP01000009">
    <property type="protein sequence ID" value="CCG39948.1"/>
    <property type="molecule type" value="Genomic_DNA"/>
</dbReference>
<organism evidence="1 2">
    <name type="scientific">Magnetospirillum molischianum DSM 120</name>
    <dbReference type="NCBI Taxonomy" id="1150626"/>
    <lineage>
        <taxon>Bacteria</taxon>
        <taxon>Pseudomonadati</taxon>
        <taxon>Pseudomonadota</taxon>
        <taxon>Alphaproteobacteria</taxon>
        <taxon>Rhodospirillales</taxon>
        <taxon>Rhodospirillaceae</taxon>
        <taxon>Magnetospirillum</taxon>
    </lineage>
</organism>
<name>H8FNL0_MAGML</name>
<evidence type="ECO:0000313" key="1">
    <source>
        <dbReference type="EMBL" id="CCG39948.1"/>
    </source>
</evidence>
<dbReference type="Proteomes" id="UP000004169">
    <property type="component" value="Unassembled WGS sequence"/>
</dbReference>
<reference evidence="1 2" key="1">
    <citation type="journal article" date="2012" name="J. Bacteriol.">
        <title>Draft Genome Sequence of the Purple Photosynthetic Bacterium Phaeospirillum molischianum DSM120, a Particularly Versatile Bacterium.</title>
        <authorList>
            <person name="Duquesne K."/>
            <person name="Prima V."/>
            <person name="Ji B."/>
            <person name="Rouy Z."/>
            <person name="Medigue C."/>
            <person name="Talla E."/>
            <person name="Sturgis J.N."/>
        </authorList>
    </citation>
    <scope>NUCLEOTIDE SEQUENCE [LARGE SCALE GENOMIC DNA]</scope>
    <source>
        <strain evidence="2">DSM120</strain>
    </source>
</reference>
<gene>
    <name evidence="1" type="ORF">PHAMO_170007</name>
</gene>
<evidence type="ECO:0000313" key="2">
    <source>
        <dbReference type="Proteomes" id="UP000004169"/>
    </source>
</evidence>
<comment type="caution">
    <text evidence="1">The sequence shown here is derived from an EMBL/GenBank/DDBJ whole genome shotgun (WGS) entry which is preliminary data.</text>
</comment>
<accession>H8FNL0</accession>